<feature type="chain" id="PRO_5020234205" evidence="5">
    <location>
        <begin position="22"/>
        <end position="101"/>
    </location>
</feature>
<keyword evidence="2 4" id="KW-0479">Metal-binding</keyword>
<dbReference type="GO" id="GO:0009055">
    <property type="term" value="F:electron transfer activity"/>
    <property type="evidence" value="ECO:0007669"/>
    <property type="project" value="InterPro"/>
</dbReference>
<keyword evidence="1 4" id="KW-0349">Heme</keyword>
<comment type="caution">
    <text evidence="7">The sequence shown here is derived from an EMBL/GenBank/DDBJ whole genome shotgun (WGS) entry which is preliminary data.</text>
</comment>
<evidence type="ECO:0000313" key="8">
    <source>
        <dbReference type="Proteomes" id="UP000294614"/>
    </source>
</evidence>
<keyword evidence="8" id="KW-1185">Reference proteome</keyword>
<sequence>MKKTACFIVMISAFAFSAAFAAANGAALYEKCKGCHGADGSKPALGVSKAIKGLPAATIEADLKGYQEGKGGAKKAIMLAQVAKLTPEEIKALSEYISKLK</sequence>
<protein>
    <submittedName>
        <fullName evidence="7">Cytochrome c</fullName>
    </submittedName>
</protein>
<evidence type="ECO:0000259" key="6">
    <source>
        <dbReference type="PROSITE" id="PS51007"/>
    </source>
</evidence>
<dbReference type="EMBL" id="SMGG01000004">
    <property type="protein sequence ID" value="TCK60398.1"/>
    <property type="molecule type" value="Genomic_DNA"/>
</dbReference>
<dbReference type="PROSITE" id="PS51007">
    <property type="entry name" value="CYTC"/>
    <property type="match status" value="1"/>
</dbReference>
<organism evidence="7 8">
    <name type="scientific">Seleniivibrio woodruffii</name>
    <dbReference type="NCBI Taxonomy" id="1078050"/>
    <lineage>
        <taxon>Bacteria</taxon>
        <taxon>Pseudomonadati</taxon>
        <taxon>Deferribacterota</taxon>
        <taxon>Deferribacteres</taxon>
        <taxon>Deferribacterales</taxon>
        <taxon>Geovibrionaceae</taxon>
        <taxon>Seleniivibrio</taxon>
    </lineage>
</organism>
<evidence type="ECO:0000313" key="7">
    <source>
        <dbReference type="EMBL" id="TCK60398.1"/>
    </source>
</evidence>
<dbReference type="GO" id="GO:0020037">
    <property type="term" value="F:heme binding"/>
    <property type="evidence" value="ECO:0007669"/>
    <property type="project" value="InterPro"/>
</dbReference>
<gene>
    <name evidence="7" type="ORF">C8D98_1271</name>
</gene>
<evidence type="ECO:0000256" key="2">
    <source>
        <dbReference type="ARBA" id="ARBA00022723"/>
    </source>
</evidence>
<evidence type="ECO:0000256" key="3">
    <source>
        <dbReference type="ARBA" id="ARBA00023004"/>
    </source>
</evidence>
<evidence type="ECO:0000256" key="5">
    <source>
        <dbReference type="SAM" id="SignalP"/>
    </source>
</evidence>
<dbReference type="AlphaFoldDB" id="A0A4R1K7Y4"/>
<dbReference type="RefSeq" id="WP_132873079.1">
    <property type="nucleotide sequence ID" value="NZ_JAJUHT010000007.1"/>
</dbReference>
<dbReference type="Pfam" id="PF00034">
    <property type="entry name" value="Cytochrom_C"/>
    <property type="match status" value="1"/>
</dbReference>
<dbReference type="GO" id="GO:0046872">
    <property type="term" value="F:metal ion binding"/>
    <property type="evidence" value="ECO:0007669"/>
    <property type="project" value="UniProtKB-KW"/>
</dbReference>
<dbReference type="Proteomes" id="UP000294614">
    <property type="component" value="Unassembled WGS sequence"/>
</dbReference>
<evidence type="ECO:0000256" key="4">
    <source>
        <dbReference type="PROSITE-ProRule" id="PRU00433"/>
    </source>
</evidence>
<dbReference type="InterPro" id="IPR009056">
    <property type="entry name" value="Cyt_c-like_dom"/>
</dbReference>
<reference evidence="7 8" key="1">
    <citation type="submission" date="2019-03" db="EMBL/GenBank/DDBJ databases">
        <title>Genomic Encyclopedia of Type Strains, Phase IV (KMG-IV): sequencing the most valuable type-strain genomes for metagenomic binning, comparative biology and taxonomic classification.</title>
        <authorList>
            <person name="Goeker M."/>
        </authorList>
    </citation>
    <scope>NUCLEOTIDE SEQUENCE [LARGE SCALE GENOMIC DNA]</scope>
    <source>
        <strain evidence="7 8">DSM 24984</strain>
    </source>
</reference>
<dbReference type="SUPFAM" id="SSF46626">
    <property type="entry name" value="Cytochrome c"/>
    <property type="match status" value="1"/>
</dbReference>
<evidence type="ECO:0000256" key="1">
    <source>
        <dbReference type="ARBA" id="ARBA00022617"/>
    </source>
</evidence>
<dbReference type="InterPro" id="IPR036909">
    <property type="entry name" value="Cyt_c-like_dom_sf"/>
</dbReference>
<dbReference type="OrthoDB" id="5340148at2"/>
<proteinExistence type="predicted"/>
<dbReference type="Gene3D" id="1.10.760.10">
    <property type="entry name" value="Cytochrome c-like domain"/>
    <property type="match status" value="1"/>
</dbReference>
<keyword evidence="5" id="KW-0732">Signal</keyword>
<feature type="domain" description="Cytochrome c" evidence="6">
    <location>
        <begin position="20"/>
        <end position="101"/>
    </location>
</feature>
<keyword evidence="3 4" id="KW-0408">Iron</keyword>
<name>A0A4R1K7Y4_9BACT</name>
<accession>A0A4R1K7Y4</accession>
<feature type="signal peptide" evidence="5">
    <location>
        <begin position="1"/>
        <end position="21"/>
    </location>
</feature>